<dbReference type="PROSITE" id="PS51846">
    <property type="entry name" value="CNNM"/>
    <property type="match status" value="1"/>
</dbReference>
<evidence type="ECO:0000256" key="5">
    <source>
        <dbReference type="ARBA" id="ARBA00022692"/>
    </source>
</evidence>
<sequence>MAASPDEMRSPSPRAIFLSERATHSRPRRLLKQYDIHVCTDMNMSGYSFLVSILLLILVSAFFSAAEISLTAAKRTKLQALGEKGNSQALKVLVLKDQPGSFFTVVQIGVNMVAVLGGVLGEGFLAPFLLAKLEPIVDSATALRLSGIGAFLFVTVAFIQFADLIPKRLAMISPEKVAMATIDPMLVCLKTLRPLVYFFNGVANAVLRILKLPTHSIDNITSEDITAMVDAGAQAGVLRKQELHLIENVFELESRTIGSVMTHRDDVVYFTIAEDERSIRRKITESPHSKYPVCRDEIDNVLGYIDSKDLLQRIASEELTSVIRNLDRLYAKNVLVIPDTLNLSESLARFKEAREGFAVVINEYGLVVGVVTINDIVGALMGDMMHSADEDQIVQRDGNSWLVDGATSVEDMKKVLHIEELPGEGEFETVAGFMIYQLKHIPKKSEATEVSGYKFEVVDIDNYKIDQLLVTKLEPDAKTAITVATPLDMQA</sequence>
<evidence type="ECO:0000256" key="8">
    <source>
        <dbReference type="ARBA" id="ARBA00023122"/>
    </source>
</evidence>
<evidence type="ECO:0000313" key="18">
    <source>
        <dbReference type="EMBL" id="VVE39977.1"/>
    </source>
</evidence>
<organism evidence="18 19">
    <name type="scientific">Pandoraea commovens</name>
    <dbReference type="NCBI Taxonomy" id="2508289"/>
    <lineage>
        <taxon>Bacteria</taxon>
        <taxon>Pseudomonadati</taxon>
        <taxon>Pseudomonadota</taxon>
        <taxon>Betaproteobacteria</taxon>
        <taxon>Burkholderiales</taxon>
        <taxon>Burkholderiaceae</taxon>
        <taxon>Pandoraea</taxon>
    </lineage>
</organism>
<keyword evidence="4" id="KW-0997">Cell inner membrane</keyword>
<dbReference type="InterPro" id="IPR036318">
    <property type="entry name" value="FAD-bd_PCMH-like_sf"/>
</dbReference>
<dbReference type="InterPro" id="IPR044751">
    <property type="entry name" value="Ion_transp-like_CBS"/>
</dbReference>
<feature type="domain" description="CBS" evidence="16">
    <location>
        <begin position="261"/>
        <end position="321"/>
    </location>
</feature>
<dbReference type="SUPFAM" id="SSF56176">
    <property type="entry name" value="FAD-binding/transporter-associated domain-like"/>
    <property type="match status" value="1"/>
</dbReference>
<gene>
    <name evidence="18" type="ORF">PCO31010_04112</name>
</gene>
<evidence type="ECO:0000256" key="13">
    <source>
        <dbReference type="PROSITE-ProRule" id="PRU00703"/>
    </source>
</evidence>
<comment type="similarity">
    <text evidence="11">Belongs to the UPF0053 family. PaeA subfamily.</text>
</comment>
<feature type="transmembrane region" description="Helical" evidence="15">
    <location>
        <begin position="141"/>
        <end position="162"/>
    </location>
</feature>
<dbReference type="InterPro" id="IPR016169">
    <property type="entry name" value="FAD-bd_PCMH_sub2"/>
</dbReference>
<evidence type="ECO:0000256" key="3">
    <source>
        <dbReference type="ARBA" id="ARBA00022475"/>
    </source>
</evidence>
<reference evidence="18 19" key="1">
    <citation type="submission" date="2019-08" db="EMBL/GenBank/DDBJ databases">
        <authorList>
            <person name="Peeters C."/>
        </authorList>
    </citation>
    <scope>NUCLEOTIDE SEQUENCE [LARGE SCALE GENOMIC DNA]</scope>
    <source>
        <strain evidence="18 19">LMG 31010</strain>
    </source>
</reference>
<dbReference type="SMART" id="SM00116">
    <property type="entry name" value="CBS"/>
    <property type="match status" value="2"/>
</dbReference>
<keyword evidence="8 13" id="KW-0129">CBS domain</keyword>
<dbReference type="PROSITE" id="PS51371">
    <property type="entry name" value="CBS"/>
    <property type="match status" value="2"/>
</dbReference>
<feature type="transmembrane region" description="Helical" evidence="15">
    <location>
        <begin position="47"/>
        <end position="70"/>
    </location>
</feature>
<evidence type="ECO:0000313" key="19">
    <source>
        <dbReference type="Proteomes" id="UP000343335"/>
    </source>
</evidence>
<evidence type="ECO:0000256" key="15">
    <source>
        <dbReference type="SAM" id="Phobius"/>
    </source>
</evidence>
<keyword evidence="7 14" id="KW-1133">Transmembrane helix</keyword>
<accession>A0A5E4XU98</accession>
<keyword evidence="5 14" id="KW-0812">Transmembrane</keyword>
<protein>
    <recommendedName>
        <fullName evidence="12">Polyamine export protein</fullName>
    </recommendedName>
</protein>
<proteinExistence type="inferred from homology"/>
<evidence type="ECO:0000256" key="4">
    <source>
        <dbReference type="ARBA" id="ARBA00022519"/>
    </source>
</evidence>
<evidence type="ECO:0000256" key="9">
    <source>
        <dbReference type="ARBA" id="ARBA00023136"/>
    </source>
</evidence>
<dbReference type="Pfam" id="PF00571">
    <property type="entry name" value="CBS"/>
    <property type="match status" value="1"/>
</dbReference>
<dbReference type="SMART" id="SM01091">
    <property type="entry name" value="CorC_HlyC"/>
    <property type="match status" value="1"/>
</dbReference>
<keyword evidence="3" id="KW-1003">Cell membrane</keyword>
<evidence type="ECO:0000256" key="6">
    <source>
        <dbReference type="ARBA" id="ARBA00022737"/>
    </source>
</evidence>
<dbReference type="CDD" id="cd04590">
    <property type="entry name" value="CBS_pair_CorC_HlyC_assoc"/>
    <property type="match status" value="1"/>
</dbReference>
<keyword evidence="6" id="KW-0677">Repeat</keyword>
<keyword evidence="9 14" id="KW-0472">Membrane</keyword>
<dbReference type="GO" id="GO:0005886">
    <property type="term" value="C:plasma membrane"/>
    <property type="evidence" value="ECO:0007669"/>
    <property type="project" value="UniProtKB-SubCell"/>
</dbReference>
<evidence type="ECO:0000256" key="2">
    <source>
        <dbReference type="ARBA" id="ARBA00022448"/>
    </source>
</evidence>
<dbReference type="SUPFAM" id="SSF54631">
    <property type="entry name" value="CBS-domain pair"/>
    <property type="match status" value="1"/>
</dbReference>
<dbReference type="InterPro" id="IPR046342">
    <property type="entry name" value="CBS_dom_sf"/>
</dbReference>
<evidence type="ECO:0000259" key="17">
    <source>
        <dbReference type="PROSITE" id="PS51846"/>
    </source>
</evidence>
<feature type="domain" description="CNNM transmembrane" evidence="17">
    <location>
        <begin position="42"/>
        <end position="242"/>
    </location>
</feature>
<dbReference type="InterPro" id="IPR000644">
    <property type="entry name" value="CBS_dom"/>
</dbReference>
<evidence type="ECO:0000259" key="16">
    <source>
        <dbReference type="PROSITE" id="PS51371"/>
    </source>
</evidence>
<dbReference type="InterPro" id="IPR005170">
    <property type="entry name" value="Transptr-assoc_dom"/>
</dbReference>
<dbReference type="EMBL" id="CABPSA010000007">
    <property type="protein sequence ID" value="VVE39977.1"/>
    <property type="molecule type" value="Genomic_DNA"/>
</dbReference>
<dbReference type="PANTHER" id="PTHR22777:SF16">
    <property type="entry name" value="POLYAMINE EXPORT PROTEIN"/>
    <property type="match status" value="1"/>
</dbReference>
<dbReference type="Pfam" id="PF03471">
    <property type="entry name" value="CorC_HlyC"/>
    <property type="match status" value="1"/>
</dbReference>
<evidence type="ECO:0000256" key="11">
    <source>
        <dbReference type="ARBA" id="ARBA00038280"/>
    </source>
</evidence>
<keyword evidence="2" id="KW-0813">Transport</keyword>
<feature type="domain" description="CBS" evidence="16">
    <location>
        <begin position="330"/>
        <end position="390"/>
    </location>
</feature>
<dbReference type="GO" id="GO:0050660">
    <property type="term" value="F:flavin adenine dinucleotide binding"/>
    <property type="evidence" value="ECO:0007669"/>
    <property type="project" value="InterPro"/>
</dbReference>
<dbReference type="Gene3D" id="3.30.465.10">
    <property type="match status" value="1"/>
</dbReference>
<dbReference type="InterPro" id="IPR002550">
    <property type="entry name" value="CNNM"/>
</dbReference>
<dbReference type="Gene3D" id="3.10.580.10">
    <property type="entry name" value="CBS-domain"/>
    <property type="match status" value="1"/>
</dbReference>
<evidence type="ECO:0000256" key="7">
    <source>
        <dbReference type="ARBA" id="ARBA00022989"/>
    </source>
</evidence>
<name>A0A5E4XU98_9BURK</name>
<dbReference type="Pfam" id="PF01595">
    <property type="entry name" value="CNNM"/>
    <property type="match status" value="1"/>
</dbReference>
<dbReference type="AlphaFoldDB" id="A0A5E4XU98"/>
<feature type="transmembrane region" description="Helical" evidence="15">
    <location>
        <begin position="100"/>
        <end position="121"/>
    </location>
</feature>
<evidence type="ECO:0000256" key="14">
    <source>
        <dbReference type="PROSITE-ProRule" id="PRU01193"/>
    </source>
</evidence>
<evidence type="ECO:0000256" key="10">
    <source>
        <dbReference type="ARBA" id="ARBA00037177"/>
    </source>
</evidence>
<dbReference type="Proteomes" id="UP000343335">
    <property type="component" value="Unassembled WGS sequence"/>
</dbReference>
<comment type="function">
    <text evidence="10">Involved in cadaverine and putrescine tolerance in stationary phase. May facilitate the efflux of both cadaverine and putrescine from the cytoplasm, reducing potentially toxic levels under certain stress conditions.</text>
</comment>
<comment type="subcellular location">
    <subcellularLocation>
        <location evidence="1">Cell inner membrane</location>
        <topology evidence="1">Multi-pass membrane protein</topology>
    </subcellularLocation>
</comment>
<dbReference type="PANTHER" id="PTHR22777">
    <property type="entry name" value="HEMOLYSIN-RELATED"/>
    <property type="match status" value="1"/>
</dbReference>
<evidence type="ECO:0000256" key="12">
    <source>
        <dbReference type="ARBA" id="ARBA00039818"/>
    </source>
</evidence>
<evidence type="ECO:0000256" key="1">
    <source>
        <dbReference type="ARBA" id="ARBA00004429"/>
    </source>
</evidence>